<keyword evidence="2" id="KW-0472">Membrane</keyword>
<name>A0A8K0L5G9_9PEZI</name>
<evidence type="ECO:0000313" key="4">
    <source>
        <dbReference type="Proteomes" id="UP000809789"/>
    </source>
</evidence>
<keyword evidence="2" id="KW-0812">Transmembrane</keyword>
<sequence>MATVIHRMSETLPPPATSSRQAPTALQNVRRNTAFLIDPTKSEGSQRRRTRALLRTLRYIGIFVFWRLVRYAKYAAVGALTAAVAGTAIGSMTAGVGFILAPPGIFAGAGVGLVWGLGKFGWRTLAKRVRSGDVDRADARGDEKRDGGHVEVEEVPKMKVGGPRVDVW</sequence>
<protein>
    <submittedName>
        <fullName evidence="3">Uncharacterized protein</fullName>
    </submittedName>
</protein>
<organism evidence="3 4">
    <name type="scientific">Elsinoe batatas</name>
    <dbReference type="NCBI Taxonomy" id="2601811"/>
    <lineage>
        <taxon>Eukaryota</taxon>
        <taxon>Fungi</taxon>
        <taxon>Dikarya</taxon>
        <taxon>Ascomycota</taxon>
        <taxon>Pezizomycotina</taxon>
        <taxon>Dothideomycetes</taxon>
        <taxon>Dothideomycetidae</taxon>
        <taxon>Myriangiales</taxon>
        <taxon>Elsinoaceae</taxon>
        <taxon>Elsinoe</taxon>
    </lineage>
</organism>
<evidence type="ECO:0000313" key="3">
    <source>
        <dbReference type="EMBL" id="KAG8626123.1"/>
    </source>
</evidence>
<dbReference type="AlphaFoldDB" id="A0A8K0L5G9"/>
<feature type="transmembrane region" description="Helical" evidence="2">
    <location>
        <begin position="105"/>
        <end position="122"/>
    </location>
</feature>
<keyword evidence="2" id="KW-1133">Transmembrane helix</keyword>
<feature type="region of interest" description="Disordered" evidence="1">
    <location>
        <begin position="1"/>
        <end position="23"/>
    </location>
</feature>
<evidence type="ECO:0000256" key="2">
    <source>
        <dbReference type="SAM" id="Phobius"/>
    </source>
</evidence>
<gene>
    <name evidence="3" type="ORF">KVT40_006524</name>
</gene>
<keyword evidence="4" id="KW-1185">Reference proteome</keyword>
<feature type="transmembrane region" description="Helical" evidence="2">
    <location>
        <begin position="76"/>
        <end position="99"/>
    </location>
</feature>
<reference evidence="3" key="1">
    <citation type="submission" date="2021-07" db="EMBL/GenBank/DDBJ databases">
        <title>Elsinoe batatas strain:CRI-CJ2 Genome sequencing and assembly.</title>
        <authorList>
            <person name="Huang L."/>
        </authorList>
    </citation>
    <scope>NUCLEOTIDE SEQUENCE</scope>
    <source>
        <strain evidence="3">CRI-CJ2</strain>
    </source>
</reference>
<accession>A0A8K0L5G9</accession>
<dbReference type="EMBL" id="JAESVG020000007">
    <property type="protein sequence ID" value="KAG8626123.1"/>
    <property type="molecule type" value="Genomic_DNA"/>
</dbReference>
<proteinExistence type="predicted"/>
<comment type="caution">
    <text evidence="3">The sequence shown here is derived from an EMBL/GenBank/DDBJ whole genome shotgun (WGS) entry which is preliminary data.</text>
</comment>
<evidence type="ECO:0000256" key="1">
    <source>
        <dbReference type="SAM" id="MobiDB-lite"/>
    </source>
</evidence>
<dbReference type="Proteomes" id="UP000809789">
    <property type="component" value="Unassembled WGS sequence"/>
</dbReference>
<dbReference type="OrthoDB" id="3597994at2759"/>